<keyword evidence="1" id="KW-1133">Transmembrane helix</keyword>
<evidence type="ECO:0000313" key="3">
    <source>
        <dbReference type="EMBL" id="WGV25277.1"/>
    </source>
</evidence>
<dbReference type="Gene3D" id="3.30.420.10">
    <property type="entry name" value="Ribonuclease H-like superfamily/Ribonuclease H"/>
    <property type="match status" value="1"/>
</dbReference>
<gene>
    <name evidence="3" type="ORF">QI031_26595</name>
</gene>
<dbReference type="KEGG" id="hbq:QI031_26595"/>
<proteinExistence type="predicted"/>
<feature type="domain" description="H repeat-associated protein N-terminal" evidence="2">
    <location>
        <begin position="103"/>
        <end position="154"/>
    </location>
</feature>
<reference evidence="3 4" key="1">
    <citation type="journal article" date="2023" name="Limnol Oceanogr Lett">
        <title>Environmental adaptations by the intertidal Antarctic cyanobacterium Halotia branconii CENA392 as revealed using long-read genome sequencing.</title>
        <authorList>
            <person name="Dextro R.B."/>
            <person name="Delbaje E."/>
            <person name="Freitas P.N.N."/>
            <person name="Geraldes V."/>
            <person name="Pinto E."/>
            <person name="Long P.F."/>
            <person name="Fiore M.F."/>
        </authorList>
    </citation>
    <scope>NUCLEOTIDE SEQUENCE [LARGE SCALE GENOMIC DNA]</scope>
    <source>
        <strain evidence="3 4">CENA392</strain>
    </source>
</reference>
<dbReference type="GO" id="GO:0003676">
    <property type="term" value="F:nucleic acid binding"/>
    <property type="evidence" value="ECO:0007669"/>
    <property type="project" value="InterPro"/>
</dbReference>
<keyword evidence="1" id="KW-0472">Membrane</keyword>
<keyword evidence="4" id="KW-1185">Reference proteome</keyword>
<evidence type="ECO:0000256" key="1">
    <source>
        <dbReference type="SAM" id="Phobius"/>
    </source>
</evidence>
<dbReference type="Pfam" id="PF13808">
    <property type="entry name" value="DDE_Tnp_1_assoc"/>
    <property type="match status" value="1"/>
</dbReference>
<dbReference type="EMBL" id="CP124543">
    <property type="protein sequence ID" value="WGV25277.1"/>
    <property type="molecule type" value="Genomic_DNA"/>
</dbReference>
<protein>
    <submittedName>
        <fullName evidence="3">Transposase family protein</fullName>
    </submittedName>
</protein>
<dbReference type="RefSeq" id="WP_281482579.1">
    <property type="nucleotide sequence ID" value="NZ_CP124543.1"/>
</dbReference>
<dbReference type="InterPro" id="IPR036397">
    <property type="entry name" value="RNaseH_sf"/>
</dbReference>
<feature type="transmembrane region" description="Helical" evidence="1">
    <location>
        <begin position="121"/>
        <end position="139"/>
    </location>
</feature>
<dbReference type="InterPro" id="IPR032806">
    <property type="entry name" value="YbfD_N"/>
</dbReference>
<dbReference type="Proteomes" id="UP001223520">
    <property type="component" value="Chromosome"/>
</dbReference>
<evidence type="ECO:0000259" key="2">
    <source>
        <dbReference type="Pfam" id="PF13808"/>
    </source>
</evidence>
<organism evidence="3 4">
    <name type="scientific">Halotia branconii CENA392</name>
    <dbReference type="NCBI Taxonomy" id="1539056"/>
    <lineage>
        <taxon>Bacteria</taxon>
        <taxon>Bacillati</taxon>
        <taxon>Cyanobacteriota</taxon>
        <taxon>Cyanophyceae</taxon>
        <taxon>Nostocales</taxon>
        <taxon>Nodulariaceae</taxon>
        <taxon>Halotia</taxon>
    </lineage>
</organism>
<keyword evidence="1" id="KW-0812">Transmembrane</keyword>
<name>A0AAJ6NRJ0_9CYAN</name>
<evidence type="ECO:0000313" key="4">
    <source>
        <dbReference type="Proteomes" id="UP001223520"/>
    </source>
</evidence>
<accession>A0AAJ6NRJ0</accession>
<dbReference type="AlphaFoldDB" id="A0AAJ6NRJ0"/>
<sequence length="157" mass="18056">MTVVTRDGQFWDIYGLPYQYFFTDGGKDFNSKHLKAIGKKLDFQCELRDRLPEGGIVERLFKTINTQVLKDLPGYTAGLFHSLKQVKWQVLRGIKIMGAALIEQLKQVEDLRTTDGRRHPLWLVLLFVIMGTMNGYMGYRGCSRFCQTASSSINREI</sequence>